<comment type="caution">
    <text evidence="4">The sequence shown here is derived from an EMBL/GenBank/DDBJ whole genome shotgun (WGS) entry which is preliminary data.</text>
</comment>
<dbReference type="PANTHER" id="PTHR31147:SF1">
    <property type="entry name" value="ACYL TRANSFERASE 4"/>
    <property type="match status" value="1"/>
</dbReference>
<protein>
    <submittedName>
        <fullName evidence="4">Uncharacterized protein</fullName>
    </submittedName>
</protein>
<dbReference type="PANTHER" id="PTHR31147">
    <property type="entry name" value="ACYL TRANSFERASE 4"/>
    <property type="match status" value="1"/>
</dbReference>
<evidence type="ECO:0000313" key="5">
    <source>
        <dbReference type="Proteomes" id="UP001472677"/>
    </source>
</evidence>
<dbReference type="Gene3D" id="3.30.559.10">
    <property type="entry name" value="Chloramphenicol acetyltransferase-like domain"/>
    <property type="match status" value="1"/>
</dbReference>
<organism evidence="4 5">
    <name type="scientific">Hibiscus sabdariffa</name>
    <name type="common">roselle</name>
    <dbReference type="NCBI Taxonomy" id="183260"/>
    <lineage>
        <taxon>Eukaryota</taxon>
        <taxon>Viridiplantae</taxon>
        <taxon>Streptophyta</taxon>
        <taxon>Embryophyta</taxon>
        <taxon>Tracheophyta</taxon>
        <taxon>Spermatophyta</taxon>
        <taxon>Magnoliopsida</taxon>
        <taxon>eudicotyledons</taxon>
        <taxon>Gunneridae</taxon>
        <taxon>Pentapetalae</taxon>
        <taxon>rosids</taxon>
        <taxon>malvids</taxon>
        <taxon>Malvales</taxon>
        <taxon>Malvaceae</taxon>
        <taxon>Malvoideae</taxon>
        <taxon>Hibiscus</taxon>
    </lineage>
</organism>
<gene>
    <name evidence="4" type="ORF">V6N12_059165</name>
</gene>
<evidence type="ECO:0000256" key="3">
    <source>
        <dbReference type="ARBA" id="ARBA00023315"/>
    </source>
</evidence>
<evidence type="ECO:0000256" key="2">
    <source>
        <dbReference type="ARBA" id="ARBA00022679"/>
    </source>
</evidence>
<name>A0ABR2EX44_9ROSI</name>
<accession>A0ABR2EX44</accession>
<evidence type="ECO:0000256" key="1">
    <source>
        <dbReference type="ARBA" id="ARBA00009861"/>
    </source>
</evidence>
<dbReference type="InterPro" id="IPR050898">
    <property type="entry name" value="Plant_acyltransferase"/>
</dbReference>
<comment type="similarity">
    <text evidence="1">Belongs to the plant acyltransferase family.</text>
</comment>
<keyword evidence="5" id="KW-1185">Reference proteome</keyword>
<reference evidence="4 5" key="1">
    <citation type="journal article" date="2024" name="G3 (Bethesda)">
        <title>Genome assembly of Hibiscus sabdariffa L. provides insights into metabolisms of medicinal natural products.</title>
        <authorList>
            <person name="Kim T."/>
        </authorList>
    </citation>
    <scope>NUCLEOTIDE SEQUENCE [LARGE SCALE GENOMIC DNA]</scope>
    <source>
        <strain evidence="4">TK-2024</strain>
        <tissue evidence="4">Old leaves</tissue>
    </source>
</reference>
<keyword evidence="2" id="KW-0808">Transferase</keyword>
<dbReference type="Proteomes" id="UP001472677">
    <property type="component" value="Unassembled WGS sequence"/>
</dbReference>
<evidence type="ECO:0000313" key="4">
    <source>
        <dbReference type="EMBL" id="KAK8565607.1"/>
    </source>
</evidence>
<sequence>MLASTFLMMNFSLIKFRRVKAWNLLYKCRYQELESKPTLQGNILPHHMRWLRIGTVPKCCREVGERYRTSTRCTIVAKELFSNSDMTSKCRPIGKLADTTTNARQAATARETNVKPGTEARLLFLADCRQLMDPHLPKGFYANCFFQITIAAPSNLLKQASSIDVIKLIQEAIAQWVP</sequence>
<dbReference type="EMBL" id="JBBPBM010000010">
    <property type="protein sequence ID" value="KAK8565607.1"/>
    <property type="molecule type" value="Genomic_DNA"/>
</dbReference>
<proteinExistence type="inferred from homology"/>
<dbReference type="InterPro" id="IPR023213">
    <property type="entry name" value="CAT-like_dom_sf"/>
</dbReference>
<keyword evidence="3" id="KW-0012">Acyltransferase</keyword>